<keyword evidence="1" id="KW-0175">Coiled coil</keyword>
<dbReference type="PROSITE" id="PS51257">
    <property type="entry name" value="PROKAR_LIPOPROTEIN"/>
    <property type="match status" value="1"/>
</dbReference>
<dbReference type="RefSeq" id="WP_377929919.1">
    <property type="nucleotide sequence ID" value="NZ_JBHUEM010000046.1"/>
</dbReference>
<evidence type="ECO:0000313" key="3">
    <source>
        <dbReference type="Proteomes" id="UP001597214"/>
    </source>
</evidence>
<organism evidence="2 3">
    <name type="scientific">Bacillus salitolerans</name>
    <dbReference type="NCBI Taxonomy" id="1437434"/>
    <lineage>
        <taxon>Bacteria</taxon>
        <taxon>Bacillati</taxon>
        <taxon>Bacillota</taxon>
        <taxon>Bacilli</taxon>
        <taxon>Bacillales</taxon>
        <taxon>Bacillaceae</taxon>
        <taxon>Bacillus</taxon>
    </lineage>
</organism>
<protein>
    <submittedName>
        <fullName evidence="2">Uncharacterized protein</fullName>
    </submittedName>
</protein>
<dbReference type="EMBL" id="JBHUEM010000046">
    <property type="protein sequence ID" value="MFD1738703.1"/>
    <property type="molecule type" value="Genomic_DNA"/>
</dbReference>
<gene>
    <name evidence="2" type="ORF">ACFSCX_19480</name>
</gene>
<reference evidence="3" key="1">
    <citation type="journal article" date="2019" name="Int. J. Syst. Evol. Microbiol.">
        <title>The Global Catalogue of Microorganisms (GCM) 10K type strain sequencing project: providing services to taxonomists for standard genome sequencing and annotation.</title>
        <authorList>
            <consortium name="The Broad Institute Genomics Platform"/>
            <consortium name="The Broad Institute Genome Sequencing Center for Infectious Disease"/>
            <person name="Wu L."/>
            <person name="Ma J."/>
        </authorList>
    </citation>
    <scope>NUCLEOTIDE SEQUENCE [LARGE SCALE GENOMIC DNA]</scope>
    <source>
        <strain evidence="3">CCUG 49339</strain>
    </source>
</reference>
<evidence type="ECO:0000313" key="2">
    <source>
        <dbReference type="EMBL" id="MFD1738703.1"/>
    </source>
</evidence>
<feature type="coiled-coil region" evidence="1">
    <location>
        <begin position="55"/>
        <end position="89"/>
    </location>
</feature>
<dbReference type="Proteomes" id="UP001597214">
    <property type="component" value="Unassembled WGS sequence"/>
</dbReference>
<proteinExistence type="predicted"/>
<sequence length="234" mass="26809">MINAYKALKFFLLLILLVILISGCSKTAVETVDTTKLQQELEHAKELVSQKNTSLYELDQKYKRLQWEAAKTNEKLNELQQQINTLEAVQHNFSIIKGDIIPLHNWKQEINLVNILGEPLSEELTSLSGDGFSGTFIKEVNYEGLKIVLFSPDGDSYWIMKMDIVSNEYMTPKGIKVGDHIDAAKQAYPNLTISLDGISKENIGFYELTYDYNYLIFKVENSFIKSIHLKYEMP</sequence>
<keyword evidence="3" id="KW-1185">Reference proteome</keyword>
<comment type="caution">
    <text evidence="2">The sequence shown here is derived from an EMBL/GenBank/DDBJ whole genome shotgun (WGS) entry which is preliminary data.</text>
</comment>
<name>A0ABW4LX21_9BACI</name>
<evidence type="ECO:0000256" key="1">
    <source>
        <dbReference type="SAM" id="Coils"/>
    </source>
</evidence>
<accession>A0ABW4LX21</accession>